<evidence type="ECO:0000313" key="18">
    <source>
        <dbReference type="EMBL" id="ETE67366.1"/>
    </source>
</evidence>
<dbReference type="InterPro" id="IPR011009">
    <property type="entry name" value="Kinase-like_dom_sf"/>
</dbReference>
<dbReference type="PANTHER" id="PTHR44535:SF1">
    <property type="entry name" value="SERINE_THREONINE-PROTEIN KINASE NEK9"/>
    <property type="match status" value="1"/>
</dbReference>
<evidence type="ECO:0000256" key="10">
    <source>
        <dbReference type="ARBA" id="ARBA00022737"/>
    </source>
</evidence>
<keyword evidence="9" id="KW-0479">Metal-binding</keyword>
<feature type="region of interest" description="Disordered" evidence="16">
    <location>
        <begin position="860"/>
        <end position="892"/>
    </location>
</feature>
<evidence type="ECO:0000256" key="13">
    <source>
        <dbReference type="ARBA" id="ARBA00022840"/>
    </source>
</evidence>
<evidence type="ECO:0000256" key="9">
    <source>
        <dbReference type="ARBA" id="ARBA00022723"/>
    </source>
</evidence>
<dbReference type="InterPro" id="IPR000719">
    <property type="entry name" value="Prot_kinase_dom"/>
</dbReference>
<reference evidence="18 19" key="1">
    <citation type="journal article" date="2013" name="Proc. Natl. Acad. Sci. U.S.A.">
        <title>The king cobra genome reveals dynamic gene evolution and adaptation in the snake venom system.</title>
        <authorList>
            <person name="Vonk F.J."/>
            <person name="Casewell N.R."/>
            <person name="Henkel C.V."/>
            <person name="Heimberg A.M."/>
            <person name="Jansen H.J."/>
            <person name="McCleary R.J."/>
            <person name="Kerkkamp H.M."/>
            <person name="Vos R.A."/>
            <person name="Guerreiro I."/>
            <person name="Calvete J.J."/>
            <person name="Wuster W."/>
            <person name="Woods A.E."/>
            <person name="Logan J.M."/>
            <person name="Harrison R.A."/>
            <person name="Castoe T.A."/>
            <person name="de Koning A.P."/>
            <person name="Pollock D.D."/>
            <person name="Yandell M."/>
            <person name="Calderon D."/>
            <person name="Renjifo C."/>
            <person name="Currier R.B."/>
            <person name="Salgado D."/>
            <person name="Pla D."/>
            <person name="Sanz L."/>
            <person name="Hyder A.S."/>
            <person name="Ribeiro J.M."/>
            <person name="Arntzen J.W."/>
            <person name="van den Thillart G.E."/>
            <person name="Boetzer M."/>
            <person name="Pirovano W."/>
            <person name="Dirks R.P."/>
            <person name="Spaink H.P."/>
            <person name="Duboule D."/>
            <person name="McGlinn E."/>
            <person name="Kini R.M."/>
            <person name="Richardson M.K."/>
        </authorList>
    </citation>
    <scope>NUCLEOTIDE SEQUENCE</scope>
    <source>
        <tissue evidence="18">Blood</tissue>
    </source>
</reference>
<dbReference type="Gene3D" id="1.10.510.10">
    <property type="entry name" value="Transferase(Phosphotransferase) domain 1"/>
    <property type="match status" value="1"/>
</dbReference>
<dbReference type="EMBL" id="AZIM01001316">
    <property type="protein sequence ID" value="ETE67366.1"/>
    <property type="molecule type" value="Genomic_DNA"/>
</dbReference>
<keyword evidence="12 18" id="KW-0418">Kinase</keyword>
<feature type="repeat" description="RCC1" evidence="15">
    <location>
        <begin position="341"/>
        <end position="397"/>
    </location>
</feature>
<dbReference type="SMART" id="SM00220">
    <property type="entry name" value="S_TKc"/>
    <property type="match status" value="1"/>
</dbReference>
<evidence type="ECO:0000256" key="4">
    <source>
        <dbReference type="ARBA" id="ARBA00012513"/>
    </source>
</evidence>
<evidence type="ECO:0000256" key="15">
    <source>
        <dbReference type="PROSITE-ProRule" id="PRU00235"/>
    </source>
</evidence>
<keyword evidence="14" id="KW-0460">Magnesium</keyword>
<dbReference type="Gene3D" id="3.30.200.20">
    <property type="entry name" value="Phosphorylase Kinase, domain 1"/>
    <property type="match status" value="1"/>
</dbReference>
<evidence type="ECO:0000256" key="14">
    <source>
        <dbReference type="ARBA" id="ARBA00022842"/>
    </source>
</evidence>
<evidence type="ECO:0000259" key="17">
    <source>
        <dbReference type="PROSITE" id="PS50011"/>
    </source>
</evidence>
<feature type="repeat" description="RCC1" evidence="15">
    <location>
        <begin position="569"/>
        <end position="621"/>
    </location>
</feature>
<accession>V8NZI0</accession>
<comment type="similarity">
    <text evidence="3">Belongs to the protein kinase superfamily. NEK Ser/Thr protein kinase family. NIMA subfamily.</text>
</comment>
<dbReference type="FunFam" id="3.30.200.20:FF:000097">
    <property type="entry name" value="Probable serine/threonine-protein kinase nek1"/>
    <property type="match status" value="1"/>
</dbReference>
<dbReference type="InterPro" id="IPR009091">
    <property type="entry name" value="RCC1/BLIP-II"/>
</dbReference>
<dbReference type="GO" id="GO:0046872">
    <property type="term" value="F:metal ion binding"/>
    <property type="evidence" value="ECO:0007669"/>
    <property type="project" value="UniProtKB-KW"/>
</dbReference>
<keyword evidence="13" id="KW-0067">ATP-binding</keyword>
<dbReference type="GO" id="GO:0005813">
    <property type="term" value="C:centrosome"/>
    <property type="evidence" value="ECO:0007669"/>
    <property type="project" value="TreeGrafter"/>
</dbReference>
<keyword evidence="19" id="KW-1185">Reference proteome</keyword>
<dbReference type="PRINTS" id="PR00633">
    <property type="entry name" value="RCCNDNSATION"/>
</dbReference>
<dbReference type="InterPro" id="IPR051997">
    <property type="entry name" value="STK_NEK"/>
</dbReference>
<gene>
    <name evidence="18" type="primary">NEK9</name>
    <name evidence="18" type="ORF">L345_06849</name>
</gene>
<feature type="non-terminal residue" evidence="18">
    <location>
        <position position="1"/>
    </location>
</feature>
<keyword evidence="5" id="KW-0963">Cytoplasm</keyword>
<dbReference type="SUPFAM" id="SSF56112">
    <property type="entry name" value="Protein kinase-like (PK-like)"/>
    <property type="match status" value="1"/>
</dbReference>
<evidence type="ECO:0000313" key="19">
    <source>
        <dbReference type="Proteomes" id="UP000018936"/>
    </source>
</evidence>
<evidence type="ECO:0000256" key="6">
    <source>
        <dbReference type="ARBA" id="ARBA00022527"/>
    </source>
</evidence>
<feature type="region of interest" description="Disordered" evidence="16">
    <location>
        <begin position="682"/>
        <end position="708"/>
    </location>
</feature>
<evidence type="ECO:0000256" key="7">
    <source>
        <dbReference type="ARBA" id="ARBA00022553"/>
    </source>
</evidence>
<dbReference type="GO" id="GO:0005737">
    <property type="term" value="C:cytoplasm"/>
    <property type="evidence" value="ECO:0007669"/>
    <property type="project" value="UniProtKB-SubCell"/>
</dbReference>
<dbReference type="InterPro" id="IPR058923">
    <property type="entry name" value="RCC1-like_dom"/>
</dbReference>
<dbReference type="PROSITE" id="PS00108">
    <property type="entry name" value="PROTEIN_KINASE_ST"/>
    <property type="match status" value="1"/>
</dbReference>
<evidence type="ECO:0000256" key="3">
    <source>
        <dbReference type="ARBA" id="ARBA00010886"/>
    </source>
</evidence>
<comment type="cofactor">
    <cofactor evidence="1">
        <name>Mg(2+)</name>
        <dbReference type="ChEBI" id="CHEBI:18420"/>
    </cofactor>
</comment>
<evidence type="ECO:0000256" key="16">
    <source>
        <dbReference type="SAM" id="MobiDB-lite"/>
    </source>
</evidence>
<evidence type="ECO:0000256" key="2">
    <source>
        <dbReference type="ARBA" id="ARBA00004496"/>
    </source>
</evidence>
<dbReference type="AlphaFoldDB" id="V8NZI0"/>
<sequence length="906" mass="100563">MSLNQYERHYNSINSDFGSDSSSRSSPRPPPGLGGEQEELHYAPIRVLGRGAFGEATLYRRTEDDSLVVWKEVDLTRLSEKERRDALNEIVILALLQHDNIIAYYNHFMDNTTLLIELEYCNGGNLYDKILRQKDTLFEEEMVVWYLFQIASAVSCIHREGILHRDIKTLNIFLTKANLIKLGDYGLAKKLNSEYSMAETLVGTPYYMSPELCQGVKYNFKSDIWAVGCVAFELLTLKRTFDATDPEKRPTADELLESPFIKKRRRDMEEKVALLNGPNKRPRTSTMNEAPIAVVTSRTSEVYVWGGGKSTPQKLDVIKNGCSARQVCAGNTHFAVVTVEKELYTWVNMQGGTKLHGQLGHGDKASYRQPKHVEKLQGKAIRQVSCGDDFTICITDEGQAFAFGSDYYGCIGVDKAFGSEVLEPRQINFFSNNPVEQVSCGDNHVAVLTRNREVYTWGCGEYGRLGLDSEEDHSIPQKVEIQKTSNIVSVQCGSDGTFLLTQAGKVLACGLNEFNKLGLNQCTSGIINHDAYQEIPYATTFTLAKKLSFYKIRTIAPGKTHTAAIDERGRLLTFGSNKCGQLGVGDYKKHLGINLLGGPLGGKQVIRVSCGDEFTIAATDDNHIFAWGNGGNGRLAMTPTERAHSSDICTSWPRPIFGSLHYVPDLSCRGWHTIIIVVAQGSTAEPNEEEETEQDSESPDNSRGFRRTMEADCGMGDQISTTEVAVDSSAASSSCPSWLRKELENAEFIPMPQTPSLESLASSRSDKETFPYSELKGLHMPSPTPVDINESKSESWQLVLDSAESCDRGKLPVASSECKCSFLQAEVERLSGLISKCLADQEKLQQETARLNAQLQVLSRRQGTHQLESHSKATQTSKEEMESDPKPDLDSESWCLLGTDSCRFSL</sequence>
<evidence type="ECO:0000256" key="5">
    <source>
        <dbReference type="ARBA" id="ARBA00022490"/>
    </source>
</evidence>
<dbReference type="Pfam" id="PF25390">
    <property type="entry name" value="WD40_RLD"/>
    <property type="match status" value="1"/>
</dbReference>
<dbReference type="InterPro" id="IPR000408">
    <property type="entry name" value="Reg_chr_condens"/>
</dbReference>
<dbReference type="GO" id="GO:0004674">
    <property type="term" value="F:protein serine/threonine kinase activity"/>
    <property type="evidence" value="ECO:0007669"/>
    <property type="project" value="UniProtKB-KW"/>
</dbReference>
<keyword evidence="11" id="KW-0547">Nucleotide-binding</keyword>
<dbReference type="FunFam" id="2.130.10.30:FF:000021">
    <property type="entry name" value="serine/threonine-protein kinase Nek9 isoform X2"/>
    <property type="match status" value="1"/>
</dbReference>
<dbReference type="PROSITE" id="PS50012">
    <property type="entry name" value="RCC1_3"/>
    <property type="match status" value="6"/>
</dbReference>
<feature type="compositionally biased region" description="Low complexity" evidence="16">
    <location>
        <begin position="15"/>
        <end position="26"/>
    </location>
</feature>
<feature type="region of interest" description="Disordered" evidence="16">
    <location>
        <begin position="12"/>
        <end position="37"/>
    </location>
</feature>
<dbReference type="GO" id="GO:0019901">
    <property type="term" value="F:protein kinase binding"/>
    <property type="evidence" value="ECO:0007669"/>
    <property type="project" value="TreeGrafter"/>
</dbReference>
<keyword evidence="10" id="KW-0677">Repeat</keyword>
<feature type="compositionally biased region" description="Basic and acidic residues" evidence="16">
    <location>
        <begin position="867"/>
        <end position="889"/>
    </location>
</feature>
<feature type="compositionally biased region" description="Acidic residues" evidence="16">
    <location>
        <begin position="686"/>
        <end position="698"/>
    </location>
</feature>
<evidence type="ECO:0000256" key="11">
    <source>
        <dbReference type="ARBA" id="ARBA00022741"/>
    </source>
</evidence>
<evidence type="ECO:0000256" key="12">
    <source>
        <dbReference type="ARBA" id="ARBA00022777"/>
    </source>
</evidence>
<proteinExistence type="inferred from homology"/>
<evidence type="ECO:0000256" key="8">
    <source>
        <dbReference type="ARBA" id="ARBA00022679"/>
    </source>
</evidence>
<dbReference type="Proteomes" id="UP000018936">
    <property type="component" value="Unassembled WGS sequence"/>
</dbReference>
<feature type="domain" description="Protein kinase" evidence="17">
    <location>
        <begin position="42"/>
        <end position="293"/>
    </location>
</feature>
<organism evidence="18 19">
    <name type="scientific">Ophiophagus hannah</name>
    <name type="common">King cobra</name>
    <name type="synonym">Naja hannah</name>
    <dbReference type="NCBI Taxonomy" id="8665"/>
    <lineage>
        <taxon>Eukaryota</taxon>
        <taxon>Metazoa</taxon>
        <taxon>Chordata</taxon>
        <taxon>Craniata</taxon>
        <taxon>Vertebrata</taxon>
        <taxon>Euteleostomi</taxon>
        <taxon>Lepidosauria</taxon>
        <taxon>Squamata</taxon>
        <taxon>Bifurcata</taxon>
        <taxon>Unidentata</taxon>
        <taxon>Episquamata</taxon>
        <taxon>Toxicofera</taxon>
        <taxon>Serpentes</taxon>
        <taxon>Colubroidea</taxon>
        <taxon>Elapidae</taxon>
        <taxon>Elapinae</taxon>
        <taxon>Ophiophagus</taxon>
    </lineage>
</organism>
<dbReference type="PROSITE" id="PS50011">
    <property type="entry name" value="PROTEIN_KINASE_DOM"/>
    <property type="match status" value="1"/>
</dbReference>
<feature type="repeat" description="RCC1" evidence="15">
    <location>
        <begin position="622"/>
        <end position="679"/>
    </location>
</feature>
<feature type="repeat" description="RCC1" evidence="15">
    <location>
        <begin position="398"/>
        <end position="451"/>
    </location>
</feature>
<comment type="subcellular location">
    <subcellularLocation>
        <location evidence="2">Cytoplasm</location>
    </subcellularLocation>
</comment>
<dbReference type="GO" id="GO:0005524">
    <property type="term" value="F:ATP binding"/>
    <property type="evidence" value="ECO:0007669"/>
    <property type="project" value="UniProtKB-KW"/>
</dbReference>
<keyword evidence="8" id="KW-0808">Transferase</keyword>
<feature type="repeat" description="RCC1" evidence="15">
    <location>
        <begin position="452"/>
        <end position="503"/>
    </location>
</feature>
<dbReference type="OrthoDB" id="8068875at2759"/>
<keyword evidence="6" id="KW-0723">Serine/threonine-protein kinase</keyword>
<dbReference type="InterPro" id="IPR008271">
    <property type="entry name" value="Ser/Thr_kinase_AS"/>
</dbReference>
<dbReference type="FunFam" id="2.130.10.30:FF:000118">
    <property type="match status" value="1"/>
</dbReference>
<keyword evidence="7" id="KW-0597">Phosphoprotein</keyword>
<dbReference type="SUPFAM" id="SSF50985">
    <property type="entry name" value="RCC1/BLIP-II"/>
    <property type="match status" value="1"/>
</dbReference>
<name>V8NZI0_OPHHA</name>
<dbReference type="PANTHER" id="PTHR44535">
    <property type="entry name" value="PROTEIN CBG16200"/>
    <property type="match status" value="1"/>
</dbReference>
<dbReference type="Pfam" id="PF00069">
    <property type="entry name" value="Pkinase"/>
    <property type="match status" value="1"/>
</dbReference>
<dbReference type="Gene3D" id="2.130.10.30">
    <property type="entry name" value="Regulator of chromosome condensation 1/beta-lactamase-inhibitor protein II"/>
    <property type="match status" value="2"/>
</dbReference>
<protein>
    <recommendedName>
        <fullName evidence="4">non-specific serine/threonine protein kinase</fullName>
        <ecNumber evidence="4">2.7.11.1</ecNumber>
    </recommendedName>
</protein>
<feature type="repeat" description="RCC1" evidence="15">
    <location>
        <begin position="504"/>
        <end position="568"/>
    </location>
</feature>
<evidence type="ECO:0000256" key="1">
    <source>
        <dbReference type="ARBA" id="ARBA00001946"/>
    </source>
</evidence>
<dbReference type="EC" id="2.7.11.1" evidence="4"/>
<comment type="caution">
    <text evidence="18">The sequence shown here is derived from an EMBL/GenBank/DDBJ whole genome shotgun (WGS) entry which is preliminary data.</text>
</comment>